<proteinExistence type="predicted"/>
<organism evidence="1 2">
    <name type="scientific">Dipteronia dyeriana</name>
    <dbReference type="NCBI Taxonomy" id="168575"/>
    <lineage>
        <taxon>Eukaryota</taxon>
        <taxon>Viridiplantae</taxon>
        <taxon>Streptophyta</taxon>
        <taxon>Embryophyta</taxon>
        <taxon>Tracheophyta</taxon>
        <taxon>Spermatophyta</taxon>
        <taxon>Magnoliopsida</taxon>
        <taxon>eudicotyledons</taxon>
        <taxon>Gunneridae</taxon>
        <taxon>Pentapetalae</taxon>
        <taxon>rosids</taxon>
        <taxon>malvids</taxon>
        <taxon>Sapindales</taxon>
        <taxon>Sapindaceae</taxon>
        <taxon>Hippocastanoideae</taxon>
        <taxon>Acereae</taxon>
        <taxon>Dipteronia</taxon>
    </lineage>
</organism>
<comment type="caution">
    <text evidence="1">The sequence shown here is derived from an EMBL/GenBank/DDBJ whole genome shotgun (WGS) entry which is preliminary data.</text>
</comment>
<evidence type="ECO:0000313" key="2">
    <source>
        <dbReference type="Proteomes" id="UP001280121"/>
    </source>
</evidence>
<dbReference type="AlphaFoldDB" id="A0AAD9XD67"/>
<accession>A0AAD9XD67</accession>
<gene>
    <name evidence="1" type="ORF">Ddye_010129</name>
</gene>
<dbReference type="Proteomes" id="UP001280121">
    <property type="component" value="Unassembled WGS sequence"/>
</dbReference>
<evidence type="ECO:0000313" key="1">
    <source>
        <dbReference type="EMBL" id="KAK2657077.1"/>
    </source>
</evidence>
<protein>
    <submittedName>
        <fullName evidence="1">Uncharacterized protein</fullName>
    </submittedName>
</protein>
<name>A0AAD9XD67_9ROSI</name>
<reference evidence="1" key="1">
    <citation type="journal article" date="2023" name="Plant J.">
        <title>Genome sequences and population genomics provide insights into the demographic history, inbreeding, and mutation load of two 'living fossil' tree species of Dipteronia.</title>
        <authorList>
            <person name="Feng Y."/>
            <person name="Comes H.P."/>
            <person name="Chen J."/>
            <person name="Zhu S."/>
            <person name="Lu R."/>
            <person name="Zhang X."/>
            <person name="Li P."/>
            <person name="Qiu J."/>
            <person name="Olsen K.M."/>
            <person name="Qiu Y."/>
        </authorList>
    </citation>
    <scope>NUCLEOTIDE SEQUENCE</scope>
    <source>
        <strain evidence="1">KIB01</strain>
    </source>
</reference>
<sequence>MFRKILKPVMHLPSVDCFRQVSSQTKKEVLERFCIISWALWENRNSMVKCGKGKCVDLVVAGADVLLSEFRKSRFALIPSFHSPVISESVEWSGLQPLLVGLNLTLLQGFVQETMSQGLG</sequence>
<dbReference type="EMBL" id="JANJYI010000003">
    <property type="protein sequence ID" value="KAK2657077.1"/>
    <property type="molecule type" value="Genomic_DNA"/>
</dbReference>
<keyword evidence="2" id="KW-1185">Reference proteome</keyword>